<keyword evidence="3" id="KW-1185">Reference proteome</keyword>
<feature type="domain" description="Ig-like" evidence="1">
    <location>
        <begin position="211"/>
        <end position="303"/>
    </location>
</feature>
<dbReference type="SUPFAM" id="SSF48726">
    <property type="entry name" value="Immunoglobulin"/>
    <property type="match status" value="2"/>
</dbReference>
<dbReference type="Pfam" id="PF13927">
    <property type="entry name" value="Ig_3"/>
    <property type="match status" value="1"/>
</dbReference>
<feature type="domain" description="Ig-like" evidence="1">
    <location>
        <begin position="108"/>
        <end position="203"/>
    </location>
</feature>
<dbReference type="PROSITE" id="PS50835">
    <property type="entry name" value="IG_LIKE"/>
    <property type="match status" value="2"/>
</dbReference>
<dbReference type="PANTHER" id="PTHR23279">
    <property type="entry name" value="DEFECTIVE PROBOSCIS EXTENSION RESPONSE DPR -RELATED"/>
    <property type="match status" value="1"/>
</dbReference>
<evidence type="ECO:0000313" key="2">
    <source>
        <dbReference type="EnsemblMetazoa" id="GBRI017111-PA"/>
    </source>
</evidence>
<evidence type="ECO:0000313" key="3">
    <source>
        <dbReference type="Proteomes" id="UP000091820"/>
    </source>
</evidence>
<reference evidence="3" key="1">
    <citation type="submission" date="2014-03" db="EMBL/GenBank/DDBJ databases">
        <authorList>
            <person name="Aksoy S."/>
            <person name="Warren W."/>
            <person name="Wilson R.K."/>
        </authorList>
    </citation>
    <scope>NUCLEOTIDE SEQUENCE [LARGE SCALE GENOMIC DNA]</scope>
    <source>
        <strain evidence="3">IAEA</strain>
    </source>
</reference>
<dbReference type="SMART" id="SM00409">
    <property type="entry name" value="IG"/>
    <property type="match status" value="2"/>
</dbReference>
<dbReference type="FunFam" id="2.60.40.10:FF:000533">
    <property type="entry name" value="Uncharacterized protein, isoform A"/>
    <property type="match status" value="1"/>
</dbReference>
<dbReference type="Proteomes" id="UP000091820">
    <property type="component" value="Unassembled WGS sequence"/>
</dbReference>
<dbReference type="SMART" id="SM00408">
    <property type="entry name" value="IGc2"/>
    <property type="match status" value="2"/>
</dbReference>
<organism evidence="2 3">
    <name type="scientific">Glossina brevipalpis</name>
    <dbReference type="NCBI Taxonomy" id="37001"/>
    <lineage>
        <taxon>Eukaryota</taxon>
        <taxon>Metazoa</taxon>
        <taxon>Ecdysozoa</taxon>
        <taxon>Arthropoda</taxon>
        <taxon>Hexapoda</taxon>
        <taxon>Insecta</taxon>
        <taxon>Pterygota</taxon>
        <taxon>Neoptera</taxon>
        <taxon>Endopterygota</taxon>
        <taxon>Diptera</taxon>
        <taxon>Brachycera</taxon>
        <taxon>Muscomorpha</taxon>
        <taxon>Hippoboscoidea</taxon>
        <taxon>Glossinidae</taxon>
        <taxon>Glossina</taxon>
    </lineage>
</organism>
<name>A0A1A9WEV6_9MUSC</name>
<dbReference type="InterPro" id="IPR013783">
    <property type="entry name" value="Ig-like_fold"/>
</dbReference>
<dbReference type="STRING" id="37001.A0A1A9WEV6"/>
<sequence>MYIESLTMKKFMLWNYPCDVKLFRTTFMCIELKTDIMPILSVSKSRIFDLNTNGLIKLQIVSQGMECQYKFMGNDQIENTDLFSLREKGSEVDRAEILKNNRPLDRGPYFDTSATKNVTSLVGKTAHLNCRIKNLGNKTVSWIRHRDLHLLTVGESTYTSDQRFISIYNKITGDWSLKIKFPQIRDSGTYECQVSTTPPVGYTMIFSVVEPVTSIPGGPDLFIDVGSTVNLTCVVKHLPDPPLSVHWTHNNEEINYDSPRGGVSVITEKGDITTSYLLIQRATTTDSGRYTCLPSNANPKSVNVHILHGEHSEAVQAGAQISLQFSYTPIVFLSLYLV</sequence>
<dbReference type="CDD" id="cd00096">
    <property type="entry name" value="Ig"/>
    <property type="match status" value="1"/>
</dbReference>
<dbReference type="PANTHER" id="PTHR23279:SF13">
    <property type="entry name" value="DEFECTIVE PROBOSCIS EXTENSION RESPONSE 21"/>
    <property type="match status" value="1"/>
</dbReference>
<dbReference type="FunFam" id="2.60.40.10:FF:000129">
    <property type="entry name" value="CLUMA_CG018772, isoform A"/>
    <property type="match status" value="1"/>
</dbReference>
<accession>A0A1A9WEV6</accession>
<dbReference type="GO" id="GO:0032589">
    <property type="term" value="C:neuron projection membrane"/>
    <property type="evidence" value="ECO:0007669"/>
    <property type="project" value="TreeGrafter"/>
</dbReference>
<dbReference type="InterPro" id="IPR037448">
    <property type="entry name" value="Zig-8"/>
</dbReference>
<dbReference type="InterPro" id="IPR013106">
    <property type="entry name" value="Ig_V-set"/>
</dbReference>
<dbReference type="EnsemblMetazoa" id="GBRI017111-RA">
    <property type="protein sequence ID" value="GBRI017111-PA"/>
    <property type="gene ID" value="GBRI017111"/>
</dbReference>
<dbReference type="VEuPathDB" id="VectorBase:GBRI017111"/>
<dbReference type="GO" id="GO:0050808">
    <property type="term" value="P:synapse organization"/>
    <property type="evidence" value="ECO:0007669"/>
    <property type="project" value="TreeGrafter"/>
</dbReference>
<dbReference type="InterPro" id="IPR007110">
    <property type="entry name" value="Ig-like_dom"/>
</dbReference>
<dbReference type="InterPro" id="IPR003598">
    <property type="entry name" value="Ig_sub2"/>
</dbReference>
<dbReference type="AlphaFoldDB" id="A0A1A9WEV6"/>
<dbReference type="InterPro" id="IPR036179">
    <property type="entry name" value="Ig-like_dom_sf"/>
</dbReference>
<dbReference type="CDD" id="cd00099">
    <property type="entry name" value="IgV"/>
    <property type="match status" value="1"/>
</dbReference>
<proteinExistence type="predicted"/>
<dbReference type="Pfam" id="PF07686">
    <property type="entry name" value="V-set"/>
    <property type="match status" value="1"/>
</dbReference>
<reference evidence="2" key="2">
    <citation type="submission" date="2020-05" db="UniProtKB">
        <authorList>
            <consortium name="EnsemblMetazoa"/>
        </authorList>
    </citation>
    <scope>IDENTIFICATION</scope>
    <source>
        <strain evidence="2">IAEA</strain>
    </source>
</reference>
<protein>
    <recommendedName>
        <fullName evidence="1">Ig-like domain-containing protein</fullName>
    </recommendedName>
</protein>
<dbReference type="Gene3D" id="2.60.40.10">
    <property type="entry name" value="Immunoglobulins"/>
    <property type="match status" value="2"/>
</dbReference>
<dbReference type="InterPro" id="IPR003599">
    <property type="entry name" value="Ig_sub"/>
</dbReference>
<evidence type="ECO:0000259" key="1">
    <source>
        <dbReference type="PROSITE" id="PS50835"/>
    </source>
</evidence>